<accession>A0ABV6IIB6</accession>
<protein>
    <recommendedName>
        <fullName evidence="5">Periplasmic heavy metal sensor</fullName>
    </recommendedName>
</protein>
<sequence length="182" mass="20211">MMTKFFPMAKRVLVGAVASGLFAMSNANAVDVWEFRAQDILPILNEYKANANFTANQQALWVQIESKTKAILRTREIRRQAIQVDIKKRLQLKAPELRDLALTLDQDDLTTAQENQALREAWMTMYDALSDVQRDALVLMLNEQISRVADKPKDGRATSERPHGEGRRGGKGGAGGMGGGKP</sequence>
<evidence type="ECO:0008006" key="5">
    <source>
        <dbReference type="Google" id="ProtNLM"/>
    </source>
</evidence>
<dbReference type="EMBL" id="JBHLXJ010000018">
    <property type="protein sequence ID" value="MFC0351576.1"/>
    <property type="molecule type" value="Genomic_DNA"/>
</dbReference>
<keyword evidence="4" id="KW-1185">Reference proteome</keyword>
<name>A0ABV6IIB6_9BURK</name>
<evidence type="ECO:0000313" key="4">
    <source>
        <dbReference type="Proteomes" id="UP001589844"/>
    </source>
</evidence>
<feature type="signal peptide" evidence="2">
    <location>
        <begin position="1"/>
        <end position="29"/>
    </location>
</feature>
<feature type="compositionally biased region" description="Gly residues" evidence="1">
    <location>
        <begin position="171"/>
        <end position="182"/>
    </location>
</feature>
<evidence type="ECO:0000313" key="3">
    <source>
        <dbReference type="EMBL" id="MFC0351576.1"/>
    </source>
</evidence>
<proteinExistence type="predicted"/>
<feature type="chain" id="PRO_5045140481" description="Periplasmic heavy metal sensor" evidence="2">
    <location>
        <begin position="30"/>
        <end position="182"/>
    </location>
</feature>
<evidence type="ECO:0000256" key="2">
    <source>
        <dbReference type="SAM" id="SignalP"/>
    </source>
</evidence>
<feature type="compositionally biased region" description="Basic and acidic residues" evidence="1">
    <location>
        <begin position="149"/>
        <end position="168"/>
    </location>
</feature>
<keyword evidence="2" id="KW-0732">Signal</keyword>
<feature type="region of interest" description="Disordered" evidence="1">
    <location>
        <begin position="149"/>
        <end position="182"/>
    </location>
</feature>
<organism evidence="3 4">
    <name type="scientific">Undibacterium danionis</name>
    <dbReference type="NCBI Taxonomy" id="1812100"/>
    <lineage>
        <taxon>Bacteria</taxon>
        <taxon>Pseudomonadati</taxon>
        <taxon>Pseudomonadota</taxon>
        <taxon>Betaproteobacteria</taxon>
        <taxon>Burkholderiales</taxon>
        <taxon>Oxalobacteraceae</taxon>
        <taxon>Undibacterium</taxon>
    </lineage>
</organism>
<comment type="caution">
    <text evidence="3">The sequence shown here is derived from an EMBL/GenBank/DDBJ whole genome shotgun (WGS) entry which is preliminary data.</text>
</comment>
<dbReference type="Proteomes" id="UP001589844">
    <property type="component" value="Unassembled WGS sequence"/>
</dbReference>
<gene>
    <name evidence="3" type="ORF">ACFFJH_17270</name>
</gene>
<evidence type="ECO:0000256" key="1">
    <source>
        <dbReference type="SAM" id="MobiDB-lite"/>
    </source>
</evidence>
<dbReference type="RefSeq" id="WP_390214186.1">
    <property type="nucleotide sequence ID" value="NZ_JBHLXJ010000018.1"/>
</dbReference>
<reference evidence="3 4" key="1">
    <citation type="submission" date="2024-09" db="EMBL/GenBank/DDBJ databases">
        <authorList>
            <person name="Sun Q."/>
            <person name="Mori K."/>
        </authorList>
    </citation>
    <scope>NUCLEOTIDE SEQUENCE [LARGE SCALE GENOMIC DNA]</scope>
    <source>
        <strain evidence="3 4">CCM 8677</strain>
    </source>
</reference>